<dbReference type="EMBL" id="NESP01000001">
    <property type="protein sequence ID" value="PUE58535.1"/>
    <property type="molecule type" value="Genomic_DNA"/>
</dbReference>
<dbReference type="GO" id="GO:0046686">
    <property type="term" value="P:response to cadmium ion"/>
    <property type="evidence" value="ECO:0007669"/>
    <property type="project" value="InterPro"/>
</dbReference>
<dbReference type="NCBIfam" id="NF045614">
    <property type="entry name" value="efflu_CzcI_Cupr"/>
    <property type="match status" value="1"/>
</dbReference>
<protein>
    <recommendedName>
        <fullName evidence="5">Cobalt-zinc-cadmium resistance protein</fullName>
    </recommendedName>
</protein>
<evidence type="ECO:0000313" key="3">
    <source>
        <dbReference type="EMBL" id="PUE58535.1"/>
    </source>
</evidence>
<proteinExistence type="predicted"/>
<name>A0A315EP49_9BURK</name>
<evidence type="ECO:0000256" key="2">
    <source>
        <dbReference type="SAM" id="SignalP"/>
    </source>
</evidence>
<comment type="caution">
    <text evidence="3">The sequence shown here is derived from an EMBL/GenBank/DDBJ whole genome shotgun (WGS) entry which is preliminary data.</text>
</comment>
<dbReference type="InterPro" id="IPR055013">
    <property type="entry name" value="CzcI"/>
</dbReference>
<gene>
    <name evidence="3" type="ORF">B9Z44_02310</name>
</gene>
<feature type="region of interest" description="Disordered" evidence="1">
    <location>
        <begin position="30"/>
        <end position="63"/>
    </location>
</feature>
<dbReference type="Proteomes" id="UP000251341">
    <property type="component" value="Unassembled WGS sequence"/>
</dbReference>
<evidence type="ECO:0000256" key="1">
    <source>
        <dbReference type="SAM" id="MobiDB-lite"/>
    </source>
</evidence>
<evidence type="ECO:0008006" key="5">
    <source>
        <dbReference type="Google" id="ProtNLM"/>
    </source>
</evidence>
<organism evidence="3 4">
    <name type="scientific">Limnohabitans curvus</name>
    <dbReference type="NCBI Taxonomy" id="323423"/>
    <lineage>
        <taxon>Bacteria</taxon>
        <taxon>Pseudomonadati</taxon>
        <taxon>Pseudomonadota</taxon>
        <taxon>Betaproteobacteria</taxon>
        <taxon>Burkholderiales</taxon>
        <taxon>Comamonadaceae</taxon>
        <taxon>Limnohabitans</taxon>
    </lineage>
</organism>
<keyword evidence="4" id="KW-1185">Reference proteome</keyword>
<reference evidence="3 4" key="1">
    <citation type="submission" date="2017-04" db="EMBL/GenBank/DDBJ databases">
        <title>Unexpected and diverse lifestyles within the genus Limnohabitans.</title>
        <authorList>
            <person name="Kasalicky V."/>
            <person name="Mehrshad M."/>
            <person name="Andrei S.-A."/>
            <person name="Salcher M."/>
            <person name="Kratochvilova H."/>
            <person name="Simek K."/>
            <person name="Ghai R."/>
        </authorList>
    </citation>
    <scope>NUCLEOTIDE SEQUENCE [LARGE SCALE GENOMIC DNA]</scope>
    <source>
        <strain evidence="3 4">MWH-C5</strain>
    </source>
</reference>
<sequence length="123" mass="13606">MQRWIVILLLVFTPLQLSWAAVSGYCQHESNTSSQAQHPGHHEHEHKSGDSASDSKVPTSKMNNLDGTDTDCASCHAGCCAALIVQTEIPSSQVPQHMTATQTELFFRSAIERPERPQWNHLA</sequence>
<keyword evidence="2" id="KW-0732">Signal</keyword>
<feature type="signal peptide" evidence="2">
    <location>
        <begin position="1"/>
        <end position="20"/>
    </location>
</feature>
<feature type="compositionally biased region" description="Polar residues" evidence="1">
    <location>
        <begin position="50"/>
        <end position="63"/>
    </location>
</feature>
<feature type="chain" id="PRO_5016325882" description="Cobalt-zinc-cadmium resistance protein" evidence="2">
    <location>
        <begin position="21"/>
        <end position="123"/>
    </location>
</feature>
<feature type="compositionally biased region" description="Basic and acidic residues" evidence="1">
    <location>
        <begin position="40"/>
        <end position="49"/>
    </location>
</feature>
<evidence type="ECO:0000313" key="4">
    <source>
        <dbReference type="Proteomes" id="UP000251341"/>
    </source>
</evidence>
<dbReference type="AlphaFoldDB" id="A0A315EP49"/>
<dbReference type="RefSeq" id="WP_104801837.1">
    <property type="nucleotide sequence ID" value="NZ_NESP01000001.1"/>
</dbReference>
<accession>A0A315EP49</accession>